<dbReference type="KEGG" id="cha:CHAB381_0984"/>
<keyword evidence="4" id="KW-0963">Cytoplasm</keyword>
<dbReference type="PIRSF" id="PIRSF006305">
    <property type="entry name" value="Maf"/>
    <property type="match status" value="1"/>
</dbReference>
<dbReference type="OrthoDB" id="5339137at2"/>
<dbReference type="EC" id="3.6.1.9" evidence="4"/>
<comment type="catalytic activity">
    <reaction evidence="4">
        <text>a 2'-deoxyribonucleoside 5'-triphosphate + H2O = a 2'-deoxyribonucleoside 5'-phosphate + diphosphate + H(+)</text>
        <dbReference type="Rhea" id="RHEA:44644"/>
        <dbReference type="ChEBI" id="CHEBI:15377"/>
        <dbReference type="ChEBI" id="CHEBI:15378"/>
        <dbReference type="ChEBI" id="CHEBI:33019"/>
        <dbReference type="ChEBI" id="CHEBI:61560"/>
        <dbReference type="ChEBI" id="CHEBI:65317"/>
        <dbReference type="EC" id="3.6.1.9"/>
    </reaction>
</comment>
<evidence type="ECO:0000256" key="1">
    <source>
        <dbReference type="ARBA" id="ARBA00001968"/>
    </source>
</evidence>
<name>A7I204_CAMHC</name>
<dbReference type="GO" id="GO:0009117">
    <property type="term" value="P:nucleotide metabolic process"/>
    <property type="evidence" value="ECO:0007669"/>
    <property type="project" value="UniProtKB-KW"/>
</dbReference>
<evidence type="ECO:0000313" key="5">
    <source>
        <dbReference type="EMBL" id="ABS51531.1"/>
    </source>
</evidence>
<organism evidence="5 6">
    <name type="scientific">Campylobacter hominis (strain ATCC BAA-381 / DSM 21671 / CCUG 45161 / LMG 19568 / NCTC 13146 / CH001A)</name>
    <dbReference type="NCBI Taxonomy" id="360107"/>
    <lineage>
        <taxon>Bacteria</taxon>
        <taxon>Pseudomonadati</taxon>
        <taxon>Campylobacterota</taxon>
        <taxon>Epsilonproteobacteria</taxon>
        <taxon>Campylobacterales</taxon>
        <taxon>Campylobacteraceae</taxon>
        <taxon>Campylobacter</taxon>
    </lineage>
</organism>
<dbReference type="Gene3D" id="3.90.950.10">
    <property type="match status" value="1"/>
</dbReference>
<comment type="catalytic activity">
    <reaction evidence="4">
        <text>a ribonucleoside 5'-triphosphate + H2O = a ribonucleoside 5'-phosphate + diphosphate + H(+)</text>
        <dbReference type="Rhea" id="RHEA:23996"/>
        <dbReference type="ChEBI" id="CHEBI:15377"/>
        <dbReference type="ChEBI" id="CHEBI:15378"/>
        <dbReference type="ChEBI" id="CHEBI:33019"/>
        <dbReference type="ChEBI" id="CHEBI:58043"/>
        <dbReference type="ChEBI" id="CHEBI:61557"/>
        <dbReference type="EC" id="3.6.1.9"/>
    </reaction>
</comment>
<dbReference type="InterPro" id="IPR003697">
    <property type="entry name" value="Maf-like"/>
</dbReference>
<dbReference type="Proteomes" id="UP000002407">
    <property type="component" value="Chromosome"/>
</dbReference>
<dbReference type="PANTHER" id="PTHR43213:SF5">
    <property type="entry name" value="BIFUNCTIONAL DTTP_UTP PYROPHOSPHATASE_METHYLTRANSFERASE PROTEIN-RELATED"/>
    <property type="match status" value="1"/>
</dbReference>
<evidence type="ECO:0000313" key="6">
    <source>
        <dbReference type="Proteomes" id="UP000002407"/>
    </source>
</evidence>
<proteinExistence type="inferred from homology"/>
<comment type="caution">
    <text evidence="4">Lacks conserved residue(s) required for the propagation of feature annotation.</text>
</comment>
<dbReference type="RefSeq" id="WP_012108840.1">
    <property type="nucleotide sequence ID" value="NC_009714.1"/>
</dbReference>
<dbReference type="HOGENOM" id="CLU_040416_2_2_7"/>
<sequence length="182" mass="20579">MIYLASSSTTRAKILKENGIEFTQIPVNFDESKIAKTCYMSYSYKVAQAKKEQFFKIYGSKYDNVLFADSSVICSGKILGKAKNDEEAREMLNLQSGNKAGVISALIFVSREKIIENISISMFHFAKFPFEEIEKYIAGGEYKGKAGAMMIEGFNKKFIIDQSGETYTAMGLNVKILKRYLW</sequence>
<reference evidence="6" key="1">
    <citation type="submission" date="2007-07" db="EMBL/GenBank/DDBJ databases">
        <title>Complete genome sequence of Campylobacter hominis ATCC BAA-381, a commensal isolated from the human gastrointestinal tract.</title>
        <authorList>
            <person name="Fouts D.E."/>
            <person name="Mongodin E.F."/>
            <person name="Puiu D."/>
            <person name="Sebastian Y."/>
            <person name="Miller W.G."/>
            <person name="Mandrell R.E."/>
            <person name="Nelson K.E."/>
        </authorList>
    </citation>
    <scope>NUCLEOTIDE SEQUENCE [LARGE SCALE GENOMIC DNA]</scope>
    <source>
        <strain evidence="6">ATCC BAA-381 / LMG 19568 / NCTC 13146 / CH001A</strain>
    </source>
</reference>
<keyword evidence="6" id="KW-1185">Reference proteome</keyword>
<evidence type="ECO:0000256" key="4">
    <source>
        <dbReference type="HAMAP-Rule" id="MF_00528"/>
    </source>
</evidence>
<gene>
    <name evidence="5" type="ordered locus">CHAB381_0984</name>
</gene>
<dbReference type="Pfam" id="PF02545">
    <property type="entry name" value="Maf"/>
    <property type="match status" value="1"/>
</dbReference>
<dbReference type="GO" id="GO:0005737">
    <property type="term" value="C:cytoplasm"/>
    <property type="evidence" value="ECO:0007669"/>
    <property type="project" value="UniProtKB-SubCell"/>
</dbReference>
<keyword evidence="3 4" id="KW-0546">Nucleotide metabolism</keyword>
<comment type="function">
    <text evidence="4">Nucleoside triphosphate pyrophosphatase. May have a dual role in cell division arrest and in preventing the incorporation of modified nucleotides into cellular nucleic acids.</text>
</comment>
<comment type="similarity">
    <text evidence="4">Belongs to the Maf family.</text>
</comment>
<feature type="active site" description="Proton acceptor" evidence="4">
    <location>
        <position position="69"/>
    </location>
</feature>
<accession>A7I204</accession>
<dbReference type="eggNOG" id="COG0424">
    <property type="taxonomic scope" value="Bacteria"/>
</dbReference>
<dbReference type="InterPro" id="IPR029001">
    <property type="entry name" value="ITPase-like_fam"/>
</dbReference>
<dbReference type="NCBIfam" id="NF003141">
    <property type="entry name" value="PRK04056.1"/>
    <property type="match status" value="1"/>
</dbReference>
<dbReference type="SUPFAM" id="SSF52972">
    <property type="entry name" value="ITPase-like"/>
    <property type="match status" value="1"/>
</dbReference>
<keyword evidence="2 4" id="KW-0378">Hydrolase</keyword>
<dbReference type="EMBL" id="CP000776">
    <property type="protein sequence ID" value="ABS51531.1"/>
    <property type="molecule type" value="Genomic_DNA"/>
</dbReference>
<dbReference type="HAMAP" id="MF_00528">
    <property type="entry name" value="Maf"/>
    <property type="match status" value="1"/>
</dbReference>
<dbReference type="GO" id="GO:0047429">
    <property type="term" value="F:nucleoside triphosphate diphosphatase activity"/>
    <property type="evidence" value="ECO:0007669"/>
    <property type="project" value="UniProtKB-EC"/>
</dbReference>
<dbReference type="PANTHER" id="PTHR43213">
    <property type="entry name" value="BIFUNCTIONAL DTTP/UTP PYROPHOSPHATASE/METHYLTRANSFERASE PROTEIN-RELATED"/>
    <property type="match status" value="1"/>
</dbReference>
<protein>
    <recommendedName>
        <fullName evidence="4">Nucleoside triphosphate pyrophosphatase</fullName>
        <ecNumber evidence="4">3.6.1.9</ecNumber>
    </recommendedName>
    <alternativeName>
        <fullName evidence="4">Nucleotide pyrophosphatase</fullName>
        <shortName evidence="4">Nucleotide PPase</shortName>
    </alternativeName>
</protein>
<comment type="subcellular location">
    <subcellularLocation>
        <location evidence="4">Cytoplasm</location>
    </subcellularLocation>
</comment>
<evidence type="ECO:0000256" key="2">
    <source>
        <dbReference type="ARBA" id="ARBA00022801"/>
    </source>
</evidence>
<comment type="cofactor">
    <cofactor evidence="1 4">
        <name>a divalent metal cation</name>
        <dbReference type="ChEBI" id="CHEBI:60240"/>
    </cofactor>
</comment>
<dbReference type="STRING" id="360107.CHAB381_0984"/>
<evidence type="ECO:0000256" key="3">
    <source>
        <dbReference type="ARBA" id="ARBA00023080"/>
    </source>
</evidence>
<dbReference type="AlphaFoldDB" id="A7I204"/>